<dbReference type="Proteomes" id="UP001412067">
    <property type="component" value="Unassembled WGS sequence"/>
</dbReference>
<evidence type="ECO:0000313" key="1">
    <source>
        <dbReference type="EMBL" id="KAK8962944.1"/>
    </source>
</evidence>
<accession>A0ABR2MH72</accession>
<proteinExistence type="predicted"/>
<evidence type="ECO:0008006" key="3">
    <source>
        <dbReference type="Google" id="ProtNLM"/>
    </source>
</evidence>
<evidence type="ECO:0000313" key="2">
    <source>
        <dbReference type="Proteomes" id="UP001412067"/>
    </source>
</evidence>
<dbReference type="EMBL" id="JBBWWR010000008">
    <property type="protein sequence ID" value="KAK8962944.1"/>
    <property type="molecule type" value="Genomic_DNA"/>
</dbReference>
<name>A0ABR2MH72_9ASPA</name>
<keyword evidence="2" id="KW-1185">Reference proteome</keyword>
<protein>
    <recommendedName>
        <fullName evidence="3">Protein N-terminal asparagine amidohydrolase</fullName>
    </recommendedName>
</protein>
<comment type="caution">
    <text evidence="1">The sequence shown here is derived from an EMBL/GenBank/DDBJ whole genome shotgun (WGS) entry which is preliminary data.</text>
</comment>
<dbReference type="PANTHER" id="PTHR12498:SF0">
    <property type="entry name" value="PROTEIN N-TERMINAL ASPARAGINE AMIDOHYDROLASE"/>
    <property type="match status" value="1"/>
</dbReference>
<dbReference type="Pfam" id="PF14736">
    <property type="entry name" value="N_Asn_amidohyd"/>
    <property type="match status" value="1"/>
</dbReference>
<dbReference type="InterPro" id="IPR026750">
    <property type="entry name" value="NTAN1"/>
</dbReference>
<organism evidence="1 2">
    <name type="scientific">Platanthera guangdongensis</name>
    <dbReference type="NCBI Taxonomy" id="2320717"/>
    <lineage>
        <taxon>Eukaryota</taxon>
        <taxon>Viridiplantae</taxon>
        <taxon>Streptophyta</taxon>
        <taxon>Embryophyta</taxon>
        <taxon>Tracheophyta</taxon>
        <taxon>Spermatophyta</taxon>
        <taxon>Magnoliopsida</taxon>
        <taxon>Liliopsida</taxon>
        <taxon>Asparagales</taxon>
        <taxon>Orchidaceae</taxon>
        <taxon>Orchidoideae</taxon>
        <taxon>Orchideae</taxon>
        <taxon>Orchidinae</taxon>
        <taxon>Platanthera</taxon>
    </lineage>
</organism>
<gene>
    <name evidence="1" type="ORF">KSP40_PGU005802</name>
</gene>
<dbReference type="PANTHER" id="PTHR12498">
    <property type="entry name" value="N-TERMINAL ASPARAGINE AMIDOHYDROLASE"/>
    <property type="match status" value="1"/>
</dbReference>
<sequence length="340" mass="37998">MIYIDGLPLISDDFSSKGSEILSSLLDHPALTASSNRLKATPENKVSFSEESPTAKYLYVFQREYATVDPSLVEFVGTDEATTCVGLVIRNQKTKRTSISHMDFVGVVAMGLTEMLSLVVDGDADAILDVHVIGGFDDEPCEIRSGGNGSGRHVPSGYSLPLCLKIVEALQNRRERFQLQTFCVLSHNTKSDSNRNVVPIVSGFMVETSSGSVMPACFDRTSRCPDEIVRRIRVTVSSGDPRWSNKLLETYDTFNDRIVVAPCSWIADWAEIAFSLQQLSDYDILMRCSTSPAAESLDFVENERRIWSYLIKYPDWRLTFKDGKSRIFERNPLGGWSRCT</sequence>
<reference evidence="1 2" key="1">
    <citation type="journal article" date="2022" name="Nat. Plants">
        <title>Genomes of leafy and leafless Platanthera orchids illuminate the evolution of mycoheterotrophy.</title>
        <authorList>
            <person name="Li M.H."/>
            <person name="Liu K.W."/>
            <person name="Li Z."/>
            <person name="Lu H.C."/>
            <person name="Ye Q.L."/>
            <person name="Zhang D."/>
            <person name="Wang J.Y."/>
            <person name="Li Y.F."/>
            <person name="Zhong Z.M."/>
            <person name="Liu X."/>
            <person name="Yu X."/>
            <person name="Liu D.K."/>
            <person name="Tu X.D."/>
            <person name="Liu B."/>
            <person name="Hao Y."/>
            <person name="Liao X.Y."/>
            <person name="Jiang Y.T."/>
            <person name="Sun W.H."/>
            <person name="Chen J."/>
            <person name="Chen Y.Q."/>
            <person name="Ai Y."/>
            <person name="Zhai J.W."/>
            <person name="Wu S.S."/>
            <person name="Zhou Z."/>
            <person name="Hsiao Y.Y."/>
            <person name="Wu W.L."/>
            <person name="Chen Y.Y."/>
            <person name="Lin Y.F."/>
            <person name="Hsu J.L."/>
            <person name="Li C.Y."/>
            <person name="Wang Z.W."/>
            <person name="Zhao X."/>
            <person name="Zhong W.Y."/>
            <person name="Ma X.K."/>
            <person name="Ma L."/>
            <person name="Huang J."/>
            <person name="Chen G.Z."/>
            <person name="Huang M.Z."/>
            <person name="Huang L."/>
            <person name="Peng D.H."/>
            <person name="Luo Y.B."/>
            <person name="Zou S.Q."/>
            <person name="Chen S.P."/>
            <person name="Lan S."/>
            <person name="Tsai W.C."/>
            <person name="Van de Peer Y."/>
            <person name="Liu Z.J."/>
        </authorList>
    </citation>
    <scope>NUCLEOTIDE SEQUENCE [LARGE SCALE GENOMIC DNA]</scope>
    <source>
        <strain evidence="1">Lor288</strain>
    </source>
</reference>